<evidence type="ECO:0000256" key="1">
    <source>
        <dbReference type="SAM" id="MobiDB-lite"/>
    </source>
</evidence>
<dbReference type="Pfam" id="PF03692">
    <property type="entry name" value="CxxCxxCC"/>
    <property type="match status" value="1"/>
</dbReference>
<dbReference type="HOGENOM" id="CLU_123885_0_0_6"/>
<keyword evidence="3" id="KW-1185">Reference proteome</keyword>
<accession>A7MMH4</accession>
<dbReference type="EMBL" id="CP000783">
    <property type="protein sequence ID" value="ABU76809.1"/>
    <property type="molecule type" value="Genomic_DNA"/>
</dbReference>
<feature type="compositionally biased region" description="Polar residues" evidence="1">
    <location>
        <begin position="125"/>
        <end position="136"/>
    </location>
</feature>
<name>A7MMH4_CROS8</name>
<proteinExistence type="predicted"/>
<evidence type="ECO:0000313" key="2">
    <source>
        <dbReference type="EMBL" id="ABU76809.1"/>
    </source>
</evidence>
<protein>
    <recommendedName>
        <fullName evidence="4">YkgJ family cysteine cluster protein</fullName>
    </recommendedName>
</protein>
<organism evidence="2 3">
    <name type="scientific">Cronobacter sakazakii (strain ATCC BAA-894)</name>
    <name type="common">Enterobacter sakazakii</name>
    <dbReference type="NCBI Taxonomy" id="290339"/>
    <lineage>
        <taxon>Bacteria</taxon>
        <taxon>Pseudomonadati</taxon>
        <taxon>Pseudomonadota</taxon>
        <taxon>Gammaproteobacteria</taxon>
        <taxon>Enterobacterales</taxon>
        <taxon>Enterobacteriaceae</taxon>
        <taxon>Cronobacter</taxon>
    </lineage>
</organism>
<dbReference type="KEGG" id="esa:ESA_01555"/>
<dbReference type="AlphaFoldDB" id="A7MMH4"/>
<evidence type="ECO:0000313" key="3">
    <source>
        <dbReference type="Proteomes" id="UP000000260"/>
    </source>
</evidence>
<dbReference type="Proteomes" id="UP000000260">
    <property type="component" value="Chromosome"/>
</dbReference>
<evidence type="ECO:0008006" key="4">
    <source>
        <dbReference type="Google" id="ProtNLM"/>
    </source>
</evidence>
<dbReference type="InterPro" id="IPR005358">
    <property type="entry name" value="Puta_zinc/iron-chelating_dom"/>
</dbReference>
<feature type="region of interest" description="Disordered" evidence="1">
    <location>
        <begin position="116"/>
        <end position="136"/>
    </location>
</feature>
<reference evidence="2 3" key="1">
    <citation type="journal article" date="2010" name="PLoS ONE">
        <title>Genome sequence of Cronobacter sakazakii BAA-894 and comparative genomic hybridization analysis with other Cronobacter species.</title>
        <authorList>
            <person name="Kucerova E."/>
            <person name="Clifton S.W."/>
            <person name="Xia X.Q."/>
            <person name="Long F."/>
            <person name="Porwollik S."/>
            <person name="Fulton L."/>
            <person name="Fronick C."/>
            <person name="Minx P."/>
            <person name="Kyung K."/>
            <person name="Warren W."/>
            <person name="Fulton R."/>
            <person name="Feng D."/>
            <person name="Wollam A."/>
            <person name="Shah N."/>
            <person name="Bhonagiri V."/>
            <person name="Nash W.E."/>
            <person name="Hallsworth-Pepin K."/>
            <person name="Wilson R.K."/>
            <person name="McClelland M."/>
            <person name="Forsythe S.J."/>
        </authorList>
    </citation>
    <scope>NUCLEOTIDE SEQUENCE [LARGE SCALE GENOMIC DNA]</scope>
    <source>
        <strain evidence="2 3">ATCC BAA-894</strain>
    </source>
</reference>
<sequence>MMSDLNPCMTCGACCAYFRVSFYWAEADDAGGPVPAALTEPLTPFLRCMSGTNQKQSRCVALQGTPGEAVRCTIYENRPSPCREFAMSGEGGVENEACNRARARYGLPPLPDNSLPAAALYSPATAPSSRVQSSAE</sequence>
<gene>
    <name evidence="2" type="ordered locus">ESA_01555</name>
</gene>